<dbReference type="KEGG" id="lcre:Pla8534_31840"/>
<dbReference type="EMBL" id="CP036433">
    <property type="protein sequence ID" value="QDU95369.1"/>
    <property type="molecule type" value="Genomic_DNA"/>
</dbReference>
<evidence type="ECO:0000256" key="1">
    <source>
        <dbReference type="SAM" id="Phobius"/>
    </source>
</evidence>
<evidence type="ECO:0000313" key="3">
    <source>
        <dbReference type="Proteomes" id="UP000317648"/>
    </source>
</evidence>
<evidence type="ECO:0000313" key="2">
    <source>
        <dbReference type="EMBL" id="QDU95369.1"/>
    </source>
</evidence>
<keyword evidence="3" id="KW-1185">Reference proteome</keyword>
<name>A0A518DU61_9BACT</name>
<keyword evidence="1" id="KW-1133">Transmembrane helix</keyword>
<gene>
    <name evidence="2" type="ORF">Pla8534_31840</name>
</gene>
<feature type="transmembrane region" description="Helical" evidence="1">
    <location>
        <begin position="107"/>
        <end position="127"/>
    </location>
</feature>
<feature type="transmembrane region" description="Helical" evidence="1">
    <location>
        <begin position="44"/>
        <end position="64"/>
    </location>
</feature>
<protein>
    <submittedName>
        <fullName evidence="2">Uncharacterized protein</fullName>
    </submittedName>
</protein>
<proteinExistence type="predicted"/>
<feature type="transmembrane region" description="Helical" evidence="1">
    <location>
        <begin position="12"/>
        <end position="32"/>
    </location>
</feature>
<keyword evidence="1" id="KW-0472">Membrane</keyword>
<dbReference type="AlphaFoldDB" id="A0A518DU61"/>
<organism evidence="2 3">
    <name type="scientific">Lignipirellula cremea</name>
    <dbReference type="NCBI Taxonomy" id="2528010"/>
    <lineage>
        <taxon>Bacteria</taxon>
        <taxon>Pseudomonadati</taxon>
        <taxon>Planctomycetota</taxon>
        <taxon>Planctomycetia</taxon>
        <taxon>Pirellulales</taxon>
        <taxon>Pirellulaceae</taxon>
        <taxon>Lignipirellula</taxon>
    </lineage>
</organism>
<keyword evidence="1" id="KW-0812">Transmembrane</keyword>
<dbReference type="RefSeq" id="WP_197443323.1">
    <property type="nucleotide sequence ID" value="NZ_CP036433.1"/>
</dbReference>
<reference evidence="2 3" key="1">
    <citation type="submission" date="2019-02" db="EMBL/GenBank/DDBJ databases">
        <title>Deep-cultivation of Planctomycetes and their phenomic and genomic characterization uncovers novel biology.</title>
        <authorList>
            <person name="Wiegand S."/>
            <person name="Jogler M."/>
            <person name="Boedeker C."/>
            <person name="Pinto D."/>
            <person name="Vollmers J."/>
            <person name="Rivas-Marin E."/>
            <person name="Kohn T."/>
            <person name="Peeters S.H."/>
            <person name="Heuer A."/>
            <person name="Rast P."/>
            <person name="Oberbeckmann S."/>
            <person name="Bunk B."/>
            <person name="Jeske O."/>
            <person name="Meyerdierks A."/>
            <person name="Storesund J.E."/>
            <person name="Kallscheuer N."/>
            <person name="Luecker S."/>
            <person name="Lage O.M."/>
            <person name="Pohl T."/>
            <person name="Merkel B.J."/>
            <person name="Hornburger P."/>
            <person name="Mueller R.-W."/>
            <person name="Bruemmer F."/>
            <person name="Labrenz M."/>
            <person name="Spormann A.M."/>
            <person name="Op den Camp H."/>
            <person name="Overmann J."/>
            <person name="Amann R."/>
            <person name="Jetten M.S.M."/>
            <person name="Mascher T."/>
            <person name="Medema M.H."/>
            <person name="Devos D.P."/>
            <person name="Kaster A.-K."/>
            <person name="Ovreas L."/>
            <person name="Rohde M."/>
            <person name="Galperin M.Y."/>
            <person name="Jogler C."/>
        </authorList>
    </citation>
    <scope>NUCLEOTIDE SEQUENCE [LARGE SCALE GENOMIC DNA]</scope>
    <source>
        <strain evidence="2 3">Pla85_3_4</strain>
    </source>
</reference>
<dbReference type="Proteomes" id="UP000317648">
    <property type="component" value="Chromosome"/>
</dbReference>
<sequence>MEPFDPADLWRFLLPGYLITVAIETPVLVLGLSRTHRLPTRLAAGFWLTACTYPVVVLVLPLLFPASWRLAFLATAETFAPVAECWMFHLACHAGRDVPRSDRIRDYVAITLANLLSFGLGELFYALGGSIV</sequence>
<accession>A0A518DU61</accession>